<evidence type="ECO:0000259" key="10">
    <source>
        <dbReference type="Pfam" id="PF04290"/>
    </source>
</evidence>
<comment type="similarity">
    <text evidence="8 9">Belongs to the TRAP transporter small permease family.</text>
</comment>
<evidence type="ECO:0000256" key="7">
    <source>
        <dbReference type="ARBA" id="ARBA00023136"/>
    </source>
</evidence>
<evidence type="ECO:0000256" key="9">
    <source>
        <dbReference type="RuleBase" id="RU369079"/>
    </source>
</evidence>
<dbReference type="GO" id="GO:0022857">
    <property type="term" value="F:transmembrane transporter activity"/>
    <property type="evidence" value="ECO:0007669"/>
    <property type="project" value="UniProtKB-UniRule"/>
</dbReference>
<comment type="subcellular location">
    <subcellularLocation>
        <location evidence="1 9">Cell inner membrane</location>
        <topology evidence="1 9">Multi-pass membrane protein</topology>
    </subcellularLocation>
</comment>
<evidence type="ECO:0000256" key="3">
    <source>
        <dbReference type="ARBA" id="ARBA00022475"/>
    </source>
</evidence>
<dbReference type="PANTHER" id="PTHR35011:SF2">
    <property type="entry name" value="2,3-DIKETO-L-GULONATE TRAP TRANSPORTER SMALL PERMEASE PROTEIN YIAM"/>
    <property type="match status" value="1"/>
</dbReference>
<keyword evidence="5 9" id="KW-0812">Transmembrane</keyword>
<keyword evidence="3" id="KW-1003">Cell membrane</keyword>
<evidence type="ECO:0000256" key="6">
    <source>
        <dbReference type="ARBA" id="ARBA00022989"/>
    </source>
</evidence>
<comment type="caution">
    <text evidence="11">The sequence shown here is derived from an EMBL/GenBank/DDBJ whole genome shotgun (WGS) entry which is preliminary data.</text>
</comment>
<evidence type="ECO:0000256" key="4">
    <source>
        <dbReference type="ARBA" id="ARBA00022519"/>
    </source>
</evidence>
<keyword evidence="4 9" id="KW-0997">Cell inner membrane</keyword>
<keyword evidence="12" id="KW-1185">Reference proteome</keyword>
<dbReference type="RefSeq" id="WP_188666883.1">
    <property type="nucleotide sequence ID" value="NZ_BMHV01000033.1"/>
</dbReference>
<feature type="transmembrane region" description="Helical" evidence="9">
    <location>
        <begin position="12"/>
        <end position="31"/>
    </location>
</feature>
<keyword evidence="2 9" id="KW-0813">Transport</keyword>
<feature type="transmembrane region" description="Helical" evidence="9">
    <location>
        <begin position="84"/>
        <end position="108"/>
    </location>
</feature>
<evidence type="ECO:0000256" key="1">
    <source>
        <dbReference type="ARBA" id="ARBA00004429"/>
    </source>
</evidence>
<keyword evidence="6 9" id="KW-1133">Transmembrane helix</keyword>
<reference evidence="11" key="1">
    <citation type="journal article" date="2014" name="Int. J. Syst. Evol. Microbiol.">
        <title>Complete genome sequence of Corynebacterium casei LMG S-19264T (=DSM 44701T), isolated from a smear-ripened cheese.</title>
        <authorList>
            <consortium name="US DOE Joint Genome Institute (JGI-PGF)"/>
            <person name="Walter F."/>
            <person name="Albersmeier A."/>
            <person name="Kalinowski J."/>
            <person name="Ruckert C."/>
        </authorList>
    </citation>
    <scope>NUCLEOTIDE SEQUENCE</scope>
    <source>
        <strain evidence="11">CGMCC 1.15254</strain>
    </source>
</reference>
<comment type="function">
    <text evidence="9">Part of the tripartite ATP-independent periplasmic (TRAP) transport system.</text>
</comment>
<dbReference type="Proteomes" id="UP000632498">
    <property type="component" value="Unassembled WGS sequence"/>
</dbReference>
<dbReference type="GO" id="GO:0005886">
    <property type="term" value="C:plasma membrane"/>
    <property type="evidence" value="ECO:0007669"/>
    <property type="project" value="UniProtKB-SubCell"/>
</dbReference>
<evidence type="ECO:0000256" key="2">
    <source>
        <dbReference type="ARBA" id="ARBA00022448"/>
    </source>
</evidence>
<sequence>MVAKLTRNLEEGVLSFLLVTMTLLVFVEVVLRFGFNTGIHWVQEVTLHTSAWFVLFGISYGVKVGAHIGVDAVVRLLTPEVKRIVSIVAVLLCLLYCGLIMYGGWIYLEKVYSIGLAMEDTPTPGILKALIPEHMMWDVFKIDEEDPLLPMWFAHGPLLIGFILLTIRFLDVLKKLITGEWMEMHMADEAKEALEEAGVSTEVKMHDDDEETK</sequence>
<dbReference type="InterPro" id="IPR007387">
    <property type="entry name" value="TRAP_DctQ"/>
</dbReference>
<name>A0A917C6K7_9PROT</name>
<dbReference type="Pfam" id="PF04290">
    <property type="entry name" value="DctQ"/>
    <property type="match status" value="1"/>
</dbReference>
<organism evidence="11 12">
    <name type="scientific">Terasakiella brassicae</name>
    <dbReference type="NCBI Taxonomy" id="1634917"/>
    <lineage>
        <taxon>Bacteria</taxon>
        <taxon>Pseudomonadati</taxon>
        <taxon>Pseudomonadota</taxon>
        <taxon>Alphaproteobacteria</taxon>
        <taxon>Rhodospirillales</taxon>
        <taxon>Terasakiellaceae</taxon>
        <taxon>Terasakiella</taxon>
    </lineage>
</organism>
<dbReference type="PANTHER" id="PTHR35011">
    <property type="entry name" value="2,3-DIKETO-L-GULONATE TRAP TRANSPORTER SMALL PERMEASE PROTEIN YIAM"/>
    <property type="match status" value="1"/>
</dbReference>
<evidence type="ECO:0000256" key="8">
    <source>
        <dbReference type="ARBA" id="ARBA00038436"/>
    </source>
</evidence>
<gene>
    <name evidence="11" type="primary">dctQ</name>
    <name evidence="11" type="ORF">GCM10011332_30940</name>
</gene>
<dbReference type="GO" id="GO:0015740">
    <property type="term" value="P:C4-dicarboxylate transport"/>
    <property type="evidence" value="ECO:0007669"/>
    <property type="project" value="TreeGrafter"/>
</dbReference>
<protein>
    <recommendedName>
        <fullName evidence="9">TRAP transporter small permease protein</fullName>
    </recommendedName>
</protein>
<dbReference type="AlphaFoldDB" id="A0A917C6K7"/>
<feature type="transmembrane region" description="Helical" evidence="9">
    <location>
        <begin position="152"/>
        <end position="170"/>
    </location>
</feature>
<evidence type="ECO:0000313" key="12">
    <source>
        <dbReference type="Proteomes" id="UP000632498"/>
    </source>
</evidence>
<evidence type="ECO:0000313" key="11">
    <source>
        <dbReference type="EMBL" id="GGF74658.1"/>
    </source>
</evidence>
<feature type="domain" description="Tripartite ATP-independent periplasmic transporters DctQ component" evidence="10">
    <location>
        <begin position="21"/>
        <end position="176"/>
    </location>
</feature>
<reference evidence="11" key="2">
    <citation type="submission" date="2020-09" db="EMBL/GenBank/DDBJ databases">
        <authorList>
            <person name="Sun Q."/>
            <person name="Zhou Y."/>
        </authorList>
    </citation>
    <scope>NUCLEOTIDE SEQUENCE</scope>
    <source>
        <strain evidence="11">CGMCC 1.15254</strain>
    </source>
</reference>
<evidence type="ECO:0000256" key="5">
    <source>
        <dbReference type="ARBA" id="ARBA00022692"/>
    </source>
</evidence>
<keyword evidence="7 9" id="KW-0472">Membrane</keyword>
<feature type="transmembrane region" description="Helical" evidence="9">
    <location>
        <begin position="51"/>
        <end position="77"/>
    </location>
</feature>
<accession>A0A917C6K7</accession>
<dbReference type="InterPro" id="IPR055348">
    <property type="entry name" value="DctQ"/>
</dbReference>
<proteinExistence type="inferred from homology"/>
<dbReference type="EMBL" id="BMHV01000033">
    <property type="protein sequence ID" value="GGF74658.1"/>
    <property type="molecule type" value="Genomic_DNA"/>
</dbReference>
<comment type="subunit">
    <text evidence="9">The complex comprises the extracytoplasmic solute receptor protein and the two transmembrane proteins.</text>
</comment>